<organism evidence="2">
    <name type="scientific">Candidatus Atribacter allofermentans</name>
    <dbReference type="NCBI Taxonomy" id="1852833"/>
    <lineage>
        <taxon>Bacteria</taxon>
        <taxon>Pseudomonadati</taxon>
        <taxon>Atribacterota</taxon>
        <taxon>Atribacteria</taxon>
        <taxon>Atribacterales</taxon>
        <taxon>Atribacteraceae</taxon>
        <taxon>Atribacter</taxon>
    </lineage>
</organism>
<protein>
    <submittedName>
        <fullName evidence="2">Dinitrogenase iron-molybdenum cofactor</fullName>
    </submittedName>
</protein>
<name>A0A1V5SKY2_9BACT</name>
<dbReference type="PANTHER" id="PTHR42983:SF1">
    <property type="entry name" value="IRON-MOLYBDENUM PROTEIN"/>
    <property type="match status" value="1"/>
</dbReference>
<dbReference type="Proteomes" id="UP000485569">
    <property type="component" value="Unassembled WGS sequence"/>
</dbReference>
<dbReference type="CDD" id="cd00851">
    <property type="entry name" value="MTH1175"/>
    <property type="match status" value="1"/>
</dbReference>
<dbReference type="PANTHER" id="PTHR42983">
    <property type="entry name" value="DINITROGENASE IRON-MOLYBDENUM COFACTOR PROTEIN-RELATED"/>
    <property type="match status" value="1"/>
</dbReference>
<evidence type="ECO:0000259" key="1">
    <source>
        <dbReference type="Pfam" id="PF02579"/>
    </source>
</evidence>
<evidence type="ECO:0000313" key="2">
    <source>
        <dbReference type="EMBL" id="OQA55158.1"/>
    </source>
</evidence>
<feature type="domain" description="Dinitrogenase iron-molybdenum cofactor biosynthesis" evidence="1">
    <location>
        <begin position="14"/>
        <end position="102"/>
    </location>
</feature>
<gene>
    <name evidence="2" type="ORF">BWY41_01746</name>
</gene>
<accession>A0A1V5SKY2</accession>
<dbReference type="AlphaFoldDB" id="A0A1V5SKY2"/>
<sequence>MKIVITSQGKTLKDDLDPRFGRCQYFLIVDNETNEVEAIPNPQVSAGGGAGIQTAQFMVDRGVKAVLTGNMGPNASKVLNEAGIKVYINNSGTGESVLNDFKNGKLTPTTQANVSSHFGLK</sequence>
<dbReference type="Gene3D" id="3.30.420.130">
    <property type="entry name" value="Dinitrogenase iron-molybdenum cofactor biosynthesis domain"/>
    <property type="match status" value="1"/>
</dbReference>
<reference evidence="2" key="1">
    <citation type="submission" date="2017-02" db="EMBL/GenBank/DDBJ databases">
        <title>Delving into the versatile metabolic prowess of the omnipresent phylum Bacteroidetes.</title>
        <authorList>
            <person name="Nobu M.K."/>
            <person name="Mei R."/>
            <person name="Narihiro T."/>
            <person name="Kuroda K."/>
            <person name="Liu W.-T."/>
        </authorList>
    </citation>
    <scope>NUCLEOTIDE SEQUENCE</scope>
    <source>
        <strain evidence="2">ADurb.Bin276</strain>
    </source>
</reference>
<dbReference type="Pfam" id="PF02579">
    <property type="entry name" value="Nitro_FeMo-Co"/>
    <property type="match status" value="1"/>
</dbReference>
<dbReference type="InterPro" id="IPR033913">
    <property type="entry name" value="MTH1175_dom"/>
</dbReference>
<comment type="caution">
    <text evidence="2">The sequence shown here is derived from an EMBL/GenBank/DDBJ whole genome shotgun (WGS) entry which is preliminary data.</text>
</comment>
<dbReference type="EMBL" id="MWBQ01000173">
    <property type="protein sequence ID" value="OQA55158.1"/>
    <property type="molecule type" value="Genomic_DNA"/>
</dbReference>
<proteinExistence type="predicted"/>
<dbReference type="InterPro" id="IPR036105">
    <property type="entry name" value="DiNase_FeMo-co_biosyn_sf"/>
</dbReference>
<dbReference type="InterPro" id="IPR003731">
    <property type="entry name" value="Di-Nase_FeMo-co_biosynth"/>
</dbReference>
<dbReference type="SUPFAM" id="SSF53146">
    <property type="entry name" value="Nitrogenase accessory factor-like"/>
    <property type="match status" value="1"/>
</dbReference>